<dbReference type="RefSeq" id="XP_072854786.1">
    <property type="nucleotide sequence ID" value="XM_072998685.1"/>
</dbReference>
<name>A0ABM5GAW3_9SAUR</name>
<gene>
    <name evidence="2 3 4 5" type="primary">LOC110072917</name>
</gene>
<dbReference type="RefSeq" id="XP_072854787.1">
    <property type="nucleotide sequence ID" value="XM_072998686.1"/>
</dbReference>
<sequence length="323" mass="36614">MKKEGRPLIDISKIHDQRKLEKFAHMLEENLPGLVEANTLERWVHFKNTVYNTALSTFGKKTKKMADWFEVHSEELMPAIEDKRRALAAYKVCPSEYNLQALRAARNQVHQAARRCSNDYWLQLCSQIQIAADTSNIKTMYDGIKQALGPIQKKSAPLKSAAGVIIQDRAQQIECWVQHYSELYFRENVVTEEALNNIECLPVLEELDSEPPLAEIKVALDSLTSGKAPGKDNIPADVVKCCKEIIKLYEIFCLCWREGGVPQDMKDTNIVTLYKNKGDRGDYSNYCGVSLLSVVGKLLAPVVLKRLQVLADRVYPESVWILS</sequence>
<organism evidence="1 3">
    <name type="scientific">Pogona vitticeps</name>
    <name type="common">central bearded dragon</name>
    <dbReference type="NCBI Taxonomy" id="103695"/>
    <lineage>
        <taxon>Eukaryota</taxon>
        <taxon>Metazoa</taxon>
        <taxon>Chordata</taxon>
        <taxon>Craniata</taxon>
        <taxon>Vertebrata</taxon>
        <taxon>Euteleostomi</taxon>
        <taxon>Lepidosauria</taxon>
        <taxon>Squamata</taxon>
        <taxon>Bifurcata</taxon>
        <taxon>Unidentata</taxon>
        <taxon>Episquamata</taxon>
        <taxon>Toxicofera</taxon>
        <taxon>Iguania</taxon>
        <taxon>Acrodonta</taxon>
        <taxon>Agamidae</taxon>
        <taxon>Amphibolurinae</taxon>
        <taxon>Pogona</taxon>
    </lineage>
</organism>
<evidence type="ECO:0000313" key="3">
    <source>
        <dbReference type="RefSeq" id="XP_072854785.1"/>
    </source>
</evidence>
<evidence type="ECO:0000313" key="5">
    <source>
        <dbReference type="RefSeq" id="XP_072854787.1"/>
    </source>
</evidence>
<dbReference type="RefSeq" id="XP_072854785.1">
    <property type="nucleotide sequence ID" value="XM_072998684.1"/>
</dbReference>
<evidence type="ECO:0000313" key="2">
    <source>
        <dbReference type="RefSeq" id="XP_072854784.1"/>
    </source>
</evidence>
<evidence type="ECO:0000313" key="1">
    <source>
        <dbReference type="Proteomes" id="UP001652642"/>
    </source>
</evidence>
<dbReference type="GeneID" id="110072917"/>
<dbReference type="RefSeq" id="XP_072854784.1">
    <property type="nucleotide sequence ID" value="XM_072998683.1"/>
</dbReference>
<evidence type="ECO:0000313" key="4">
    <source>
        <dbReference type="RefSeq" id="XP_072854786.1"/>
    </source>
</evidence>
<protein>
    <submittedName>
        <fullName evidence="2 3">Uncharacterized protein</fullName>
    </submittedName>
</protein>
<dbReference type="Proteomes" id="UP001652642">
    <property type="component" value="Chromosome 4"/>
</dbReference>
<dbReference type="PANTHER" id="PTHR19446">
    <property type="entry name" value="REVERSE TRANSCRIPTASES"/>
    <property type="match status" value="1"/>
</dbReference>
<proteinExistence type="predicted"/>
<accession>A0ABM5GAW3</accession>
<reference evidence="2 3" key="1">
    <citation type="submission" date="2025-05" db="UniProtKB">
        <authorList>
            <consortium name="RefSeq"/>
        </authorList>
    </citation>
    <scope>IDENTIFICATION</scope>
</reference>
<keyword evidence="1" id="KW-1185">Reference proteome</keyword>